<reference evidence="1 2" key="1">
    <citation type="journal article" date="2019" name="Commun. Biol.">
        <title>The bagworm genome reveals a unique fibroin gene that provides high tensile strength.</title>
        <authorList>
            <person name="Kono N."/>
            <person name="Nakamura H."/>
            <person name="Ohtoshi R."/>
            <person name="Tomita M."/>
            <person name="Numata K."/>
            <person name="Arakawa K."/>
        </authorList>
    </citation>
    <scope>NUCLEOTIDE SEQUENCE [LARGE SCALE GENOMIC DNA]</scope>
</reference>
<proteinExistence type="predicted"/>
<accession>A0A4C1YIX9</accession>
<dbReference type="EMBL" id="BGZK01001229">
    <property type="protein sequence ID" value="GBP74924.1"/>
    <property type="molecule type" value="Genomic_DNA"/>
</dbReference>
<comment type="caution">
    <text evidence="1">The sequence shown here is derived from an EMBL/GenBank/DDBJ whole genome shotgun (WGS) entry which is preliminary data.</text>
</comment>
<evidence type="ECO:0000313" key="1">
    <source>
        <dbReference type="EMBL" id="GBP74924.1"/>
    </source>
</evidence>
<dbReference type="AlphaFoldDB" id="A0A4C1YIX9"/>
<sequence length="85" mass="9722">MRSNPGLPLVNGGVRVPWTPAATATHNVRLRASTRAYTDHDLLRLPTQAIDYFEDCRYFYTTPYIVRILTIIRFKPRLDVLTGST</sequence>
<gene>
    <name evidence="1" type="ORF">EVAR_54246_1</name>
</gene>
<protein>
    <submittedName>
        <fullName evidence="1">Uncharacterized protein</fullName>
    </submittedName>
</protein>
<organism evidence="1 2">
    <name type="scientific">Eumeta variegata</name>
    <name type="common">Bagworm moth</name>
    <name type="synonym">Eumeta japonica</name>
    <dbReference type="NCBI Taxonomy" id="151549"/>
    <lineage>
        <taxon>Eukaryota</taxon>
        <taxon>Metazoa</taxon>
        <taxon>Ecdysozoa</taxon>
        <taxon>Arthropoda</taxon>
        <taxon>Hexapoda</taxon>
        <taxon>Insecta</taxon>
        <taxon>Pterygota</taxon>
        <taxon>Neoptera</taxon>
        <taxon>Endopterygota</taxon>
        <taxon>Lepidoptera</taxon>
        <taxon>Glossata</taxon>
        <taxon>Ditrysia</taxon>
        <taxon>Tineoidea</taxon>
        <taxon>Psychidae</taxon>
        <taxon>Oiketicinae</taxon>
        <taxon>Eumeta</taxon>
    </lineage>
</organism>
<evidence type="ECO:0000313" key="2">
    <source>
        <dbReference type="Proteomes" id="UP000299102"/>
    </source>
</evidence>
<dbReference type="Proteomes" id="UP000299102">
    <property type="component" value="Unassembled WGS sequence"/>
</dbReference>
<keyword evidence="2" id="KW-1185">Reference proteome</keyword>
<name>A0A4C1YIX9_EUMVA</name>